<proteinExistence type="predicted"/>
<gene>
    <name evidence="1" type="ORF">E2562_009073</name>
</gene>
<comment type="caution">
    <text evidence="1">The sequence shown here is derived from an EMBL/GenBank/DDBJ whole genome shotgun (WGS) entry which is preliminary data.</text>
</comment>
<sequence>MPFPSTATGLFPVVLFPPLPLDGGSGLKADQHLRRQGDGVQISGCSFHSSVRSPAQRSRSSYLVAAAACTSGSSRTEVIVIGISFFLIPHHHASLDAACSHPPRCLQD</sequence>
<evidence type="ECO:0000313" key="1">
    <source>
        <dbReference type="EMBL" id="KAF0906065.1"/>
    </source>
</evidence>
<dbReference type="Proteomes" id="UP000479710">
    <property type="component" value="Unassembled WGS sequence"/>
</dbReference>
<accession>A0A6G1CZK3</accession>
<keyword evidence="2" id="KW-1185">Reference proteome</keyword>
<evidence type="ECO:0000313" key="2">
    <source>
        <dbReference type="Proteomes" id="UP000479710"/>
    </source>
</evidence>
<organism evidence="1 2">
    <name type="scientific">Oryza meyeriana var. granulata</name>
    <dbReference type="NCBI Taxonomy" id="110450"/>
    <lineage>
        <taxon>Eukaryota</taxon>
        <taxon>Viridiplantae</taxon>
        <taxon>Streptophyta</taxon>
        <taxon>Embryophyta</taxon>
        <taxon>Tracheophyta</taxon>
        <taxon>Spermatophyta</taxon>
        <taxon>Magnoliopsida</taxon>
        <taxon>Liliopsida</taxon>
        <taxon>Poales</taxon>
        <taxon>Poaceae</taxon>
        <taxon>BOP clade</taxon>
        <taxon>Oryzoideae</taxon>
        <taxon>Oryzeae</taxon>
        <taxon>Oryzinae</taxon>
        <taxon>Oryza</taxon>
        <taxon>Oryza meyeriana</taxon>
    </lineage>
</organism>
<dbReference type="EMBL" id="SPHZ02000007">
    <property type="protein sequence ID" value="KAF0906065.1"/>
    <property type="molecule type" value="Genomic_DNA"/>
</dbReference>
<dbReference type="AlphaFoldDB" id="A0A6G1CZK3"/>
<reference evidence="1 2" key="1">
    <citation type="submission" date="2019-11" db="EMBL/GenBank/DDBJ databases">
        <title>Whole genome sequence of Oryza granulata.</title>
        <authorList>
            <person name="Li W."/>
        </authorList>
    </citation>
    <scope>NUCLEOTIDE SEQUENCE [LARGE SCALE GENOMIC DNA]</scope>
    <source>
        <strain evidence="2">cv. Menghai</strain>
        <tissue evidence="1">Leaf</tissue>
    </source>
</reference>
<name>A0A6G1CZK3_9ORYZ</name>
<protein>
    <submittedName>
        <fullName evidence="1">Uncharacterized protein</fullName>
    </submittedName>
</protein>